<keyword evidence="2" id="KW-1185">Reference proteome</keyword>
<dbReference type="Proteomes" id="UP001642484">
    <property type="component" value="Unassembled WGS sequence"/>
</dbReference>
<organism evidence="1 2">
    <name type="scientific">Durusdinium trenchii</name>
    <dbReference type="NCBI Taxonomy" id="1381693"/>
    <lineage>
        <taxon>Eukaryota</taxon>
        <taxon>Sar</taxon>
        <taxon>Alveolata</taxon>
        <taxon>Dinophyceae</taxon>
        <taxon>Suessiales</taxon>
        <taxon>Symbiodiniaceae</taxon>
        <taxon>Durusdinium</taxon>
    </lineage>
</organism>
<sequence length="376" mass="41991">MSPTDRASVRQILATEGVLGLGLALRDEALRPQLALQALGECPSVRCATQRLARPEVRQAFLDFAVCMVETMPAPLKVLALGSGHLLFELELLEALRHRLCLSFSVIHLVDPLYVEECEQLKGRQHRRHALEAVEAFKSWFDDTLVATYRSVDQFNQAQDDSMLDLVLQLDAEALDYDKEVKPLLACHLAPEGRFLRLSGCCGHEDGHFNAGRSLFKRLLDASVEGLCEGGCGCTSWQRAFQAPELPATRRRYLERFVHLPQESRVSGQLCLFRVTAEKVPKGVVVIRNAPRLDGQLVGLKRQGELVIVDHQEWPWVRLSAEDDWLAEMRELYRLEGRSDVLNAWLLGLRESTAPCLEPPGAPSSILAPSSDARSP</sequence>
<protein>
    <submittedName>
        <fullName evidence="1">Uncharacterized protein</fullName>
    </submittedName>
</protein>
<comment type="caution">
    <text evidence="1">The sequence shown here is derived from an EMBL/GenBank/DDBJ whole genome shotgun (WGS) entry which is preliminary data.</text>
</comment>
<gene>
    <name evidence="1" type="ORF">CCMP2556_LOCUS10834</name>
</gene>
<accession>A0ABP0JDF0</accession>
<evidence type="ECO:0000313" key="1">
    <source>
        <dbReference type="EMBL" id="CAK9012394.1"/>
    </source>
</evidence>
<name>A0ABP0JDF0_9DINO</name>
<dbReference type="EMBL" id="CAXAMN010005113">
    <property type="protein sequence ID" value="CAK9012394.1"/>
    <property type="molecule type" value="Genomic_DNA"/>
</dbReference>
<reference evidence="1 2" key="1">
    <citation type="submission" date="2024-02" db="EMBL/GenBank/DDBJ databases">
        <authorList>
            <person name="Chen Y."/>
            <person name="Shah S."/>
            <person name="Dougan E. K."/>
            <person name="Thang M."/>
            <person name="Chan C."/>
        </authorList>
    </citation>
    <scope>NUCLEOTIDE SEQUENCE [LARGE SCALE GENOMIC DNA]</scope>
</reference>
<proteinExistence type="predicted"/>
<evidence type="ECO:0000313" key="2">
    <source>
        <dbReference type="Proteomes" id="UP001642484"/>
    </source>
</evidence>